<evidence type="ECO:0000256" key="6">
    <source>
        <dbReference type="SAM" id="MobiDB-lite"/>
    </source>
</evidence>
<dbReference type="InterPro" id="IPR035979">
    <property type="entry name" value="RBD_domain_sf"/>
</dbReference>
<sequence length="719" mass="81260">MAKTMSHKTVFVQNIPPTCTNDQLQEVFSVVGPIKECFVVKPKDKMVEERKKFFGFVTYHSPDDAKTAVNSPANTFIINGVKTKVIFAKRKKTAKEQTKKVSTKEQSQDLDFEIVSSDQPDKVTKGKKAVRDAKLEELPSGVTVVLTGFPKSFTITHFVKLWKLKKLDLPEQFILPQKEDNDCVAHAVMANKQLALKTVSRLNGFSFEGKIIKATLILDHDSKDFRKLSKRSRLIIRNLSFLCTTQDLQATFSRFGNITDVKIPTKPNGKMYGYGFVQFSHVFEATKAMKEINMTEIKGRKVAVDWALPREKYKEMQQRSDMDASMADTTDGGTSSQSDDEDEENIESDIDDDTAHRGSSTEEDNDSESDSLENETEVASSCENEDDEDTDSEGSNHEEDESTKMKTTKKKLKDYSSDVHEGKTVFIRNLSFDAEEKDLCEIVEKFGEFKYCKIVQNSETGLSKGCAFVQFLSKDIADECVRAVNSDEPIMIQGRQLYANIAQSRSDVRKIVKERKQVEKEKDDGRNLHLANEGLIRPGTQAAIGLSEIELNKRQKIENAKRQKLKNPNVFVSTTRLCIHNLPRTTDDAALKNLFLKHAGGGKDVKITEVRVMRNREKVNTTGLGRSLGFAFVNFTKHEHALRALRELNNNPDTFSASKRPIVEFSLENKQALELQAQRRKRQLAKNELQKKMSAKTEQNSEESVKLDKKNATDTKKTG</sequence>
<dbReference type="PANTHER" id="PTHR48039:SF5">
    <property type="entry name" value="RNA-BINDING PROTEIN 28"/>
    <property type="match status" value="1"/>
</dbReference>
<feature type="domain" description="RRM" evidence="7">
    <location>
        <begin position="423"/>
        <end position="504"/>
    </location>
</feature>
<dbReference type="Gene3D" id="3.30.70.330">
    <property type="match status" value="4"/>
</dbReference>
<comment type="subcellular location">
    <subcellularLocation>
        <location evidence="1">Nucleus</location>
    </subcellularLocation>
</comment>
<evidence type="ECO:0000256" key="5">
    <source>
        <dbReference type="PROSITE-ProRule" id="PRU00176"/>
    </source>
</evidence>
<evidence type="ECO:0000256" key="1">
    <source>
        <dbReference type="ARBA" id="ARBA00004123"/>
    </source>
</evidence>
<keyword evidence="2" id="KW-0677">Repeat</keyword>
<evidence type="ECO:0000313" key="9">
    <source>
        <dbReference type="Proteomes" id="UP001642483"/>
    </source>
</evidence>
<feature type="compositionally biased region" description="Acidic residues" evidence="6">
    <location>
        <begin position="361"/>
        <end position="376"/>
    </location>
</feature>
<evidence type="ECO:0000256" key="4">
    <source>
        <dbReference type="ARBA" id="ARBA00023242"/>
    </source>
</evidence>
<evidence type="ECO:0000256" key="2">
    <source>
        <dbReference type="ARBA" id="ARBA00022737"/>
    </source>
</evidence>
<gene>
    <name evidence="8" type="ORF">CVLEPA_LOCUS6182</name>
</gene>
<keyword evidence="4" id="KW-0539">Nucleus</keyword>
<feature type="domain" description="RRM" evidence="7">
    <location>
        <begin position="232"/>
        <end position="309"/>
    </location>
</feature>
<keyword evidence="9" id="KW-1185">Reference proteome</keyword>
<feature type="compositionally biased region" description="Acidic residues" evidence="6">
    <location>
        <begin position="338"/>
        <end position="352"/>
    </location>
</feature>
<dbReference type="SMART" id="SM00360">
    <property type="entry name" value="RRM"/>
    <property type="match status" value="5"/>
</dbReference>
<dbReference type="Proteomes" id="UP001642483">
    <property type="component" value="Unassembled WGS sequence"/>
</dbReference>
<dbReference type="CDD" id="cd12416">
    <property type="entry name" value="RRM4_RBM28_like"/>
    <property type="match status" value="1"/>
</dbReference>
<feature type="region of interest" description="Disordered" evidence="6">
    <location>
        <begin position="314"/>
        <end position="414"/>
    </location>
</feature>
<reference evidence="8 9" key="1">
    <citation type="submission" date="2024-02" db="EMBL/GenBank/DDBJ databases">
        <authorList>
            <person name="Daric V."/>
            <person name="Darras S."/>
        </authorList>
    </citation>
    <scope>NUCLEOTIDE SEQUENCE [LARGE SCALE GENOMIC DNA]</scope>
</reference>
<dbReference type="EMBL" id="CAWYQH010000035">
    <property type="protein sequence ID" value="CAK8676738.1"/>
    <property type="molecule type" value="Genomic_DNA"/>
</dbReference>
<dbReference type="CDD" id="cd12415">
    <property type="entry name" value="RRM3_RBM28_like"/>
    <property type="match status" value="1"/>
</dbReference>
<comment type="caution">
    <text evidence="8">The sequence shown here is derived from an EMBL/GenBank/DDBJ whole genome shotgun (WGS) entry which is preliminary data.</text>
</comment>
<feature type="compositionally biased region" description="Acidic residues" evidence="6">
    <location>
        <begin position="383"/>
        <end position="392"/>
    </location>
</feature>
<protein>
    <recommendedName>
        <fullName evidence="7">RRM domain-containing protein</fullName>
    </recommendedName>
</protein>
<dbReference type="Pfam" id="PF00076">
    <property type="entry name" value="RRM_1"/>
    <property type="match status" value="4"/>
</dbReference>
<evidence type="ECO:0000256" key="3">
    <source>
        <dbReference type="ARBA" id="ARBA00022884"/>
    </source>
</evidence>
<name>A0ABP0FD10_CLALP</name>
<feature type="compositionally biased region" description="Low complexity" evidence="6">
    <location>
        <begin position="328"/>
        <end position="337"/>
    </location>
</feature>
<dbReference type="InterPro" id="IPR051945">
    <property type="entry name" value="RRM_MRD1_RNA_proc_ribogen"/>
</dbReference>
<evidence type="ECO:0000313" key="8">
    <source>
        <dbReference type="EMBL" id="CAK8676738.1"/>
    </source>
</evidence>
<organism evidence="8 9">
    <name type="scientific">Clavelina lepadiformis</name>
    <name type="common">Light-bulb sea squirt</name>
    <name type="synonym">Ascidia lepadiformis</name>
    <dbReference type="NCBI Taxonomy" id="159417"/>
    <lineage>
        <taxon>Eukaryota</taxon>
        <taxon>Metazoa</taxon>
        <taxon>Chordata</taxon>
        <taxon>Tunicata</taxon>
        <taxon>Ascidiacea</taxon>
        <taxon>Aplousobranchia</taxon>
        <taxon>Clavelinidae</taxon>
        <taxon>Clavelina</taxon>
    </lineage>
</organism>
<proteinExistence type="predicted"/>
<feature type="domain" description="RRM" evidence="7">
    <location>
        <begin position="575"/>
        <end position="668"/>
    </location>
</feature>
<dbReference type="PANTHER" id="PTHR48039">
    <property type="entry name" value="RNA-BINDING MOTIF PROTEIN 14B"/>
    <property type="match status" value="1"/>
</dbReference>
<feature type="domain" description="RRM" evidence="7">
    <location>
        <begin position="8"/>
        <end position="90"/>
    </location>
</feature>
<feature type="compositionally biased region" description="Basic and acidic residues" evidence="6">
    <location>
        <begin position="703"/>
        <end position="719"/>
    </location>
</feature>
<dbReference type="SUPFAM" id="SSF54928">
    <property type="entry name" value="RNA-binding domain, RBD"/>
    <property type="match status" value="3"/>
</dbReference>
<evidence type="ECO:0000259" key="7">
    <source>
        <dbReference type="PROSITE" id="PS50102"/>
    </source>
</evidence>
<keyword evidence="3 5" id="KW-0694">RNA-binding</keyword>
<dbReference type="InterPro" id="IPR000504">
    <property type="entry name" value="RRM_dom"/>
</dbReference>
<dbReference type="InterPro" id="IPR012677">
    <property type="entry name" value="Nucleotide-bd_a/b_plait_sf"/>
</dbReference>
<feature type="region of interest" description="Disordered" evidence="6">
    <location>
        <begin position="684"/>
        <end position="719"/>
    </location>
</feature>
<dbReference type="PROSITE" id="PS50102">
    <property type="entry name" value="RRM"/>
    <property type="match status" value="4"/>
</dbReference>
<accession>A0ABP0FD10</accession>
<dbReference type="CDD" id="cd12414">
    <property type="entry name" value="RRM2_RBM28_like"/>
    <property type="match status" value="1"/>
</dbReference>